<dbReference type="InterPro" id="IPR050539">
    <property type="entry name" value="ThrE_Dicarb/AminoAcid_Exp"/>
</dbReference>
<feature type="domain" description="Threonine/serine exporter-like N-terminal" evidence="9">
    <location>
        <begin position="162"/>
        <end position="400"/>
    </location>
</feature>
<gene>
    <name evidence="11" type="ORF">JOF48_000732</name>
</gene>
<dbReference type="PANTHER" id="PTHR34390:SF2">
    <property type="entry name" value="SUCCINATE TRANSPORTER SUBUNIT YJJP-RELATED"/>
    <property type="match status" value="1"/>
</dbReference>
<keyword evidence="2" id="KW-1003">Cell membrane</keyword>
<feature type="transmembrane region" description="Helical" evidence="8">
    <location>
        <begin position="348"/>
        <end position="367"/>
    </location>
</feature>
<dbReference type="RefSeq" id="WP_209677395.1">
    <property type="nucleotide sequence ID" value="NZ_JAGIOI010000001.1"/>
</dbReference>
<keyword evidence="3 8" id="KW-0812">Transmembrane</keyword>
<dbReference type="InterPro" id="IPR024528">
    <property type="entry name" value="ThrE_2"/>
</dbReference>
<dbReference type="InterPro" id="IPR010619">
    <property type="entry name" value="ThrE-like_N"/>
</dbReference>
<name>A0ABS4YT16_9MICC</name>
<dbReference type="Pfam" id="PF12821">
    <property type="entry name" value="ThrE_2"/>
    <property type="match status" value="1"/>
</dbReference>
<dbReference type="Pfam" id="PF06738">
    <property type="entry name" value="ThrE"/>
    <property type="match status" value="1"/>
</dbReference>
<evidence type="ECO:0000256" key="4">
    <source>
        <dbReference type="ARBA" id="ARBA00022989"/>
    </source>
</evidence>
<evidence type="ECO:0000256" key="7">
    <source>
        <dbReference type="SAM" id="MobiDB-lite"/>
    </source>
</evidence>
<protein>
    <submittedName>
        <fullName evidence="11">Uncharacterized membrane protein YjjP (DUF1212 family)</fullName>
    </submittedName>
</protein>
<feature type="transmembrane region" description="Helical" evidence="8">
    <location>
        <begin position="422"/>
        <end position="440"/>
    </location>
</feature>
<accession>A0ABS4YT16</accession>
<feature type="domain" description="Threonine/Serine exporter ThrE" evidence="10">
    <location>
        <begin position="428"/>
        <end position="552"/>
    </location>
</feature>
<comment type="similarity">
    <text evidence="6">Belongs to the ThrE exporter (TC 2.A.79) family.</text>
</comment>
<evidence type="ECO:0000313" key="11">
    <source>
        <dbReference type="EMBL" id="MBP2411933.1"/>
    </source>
</evidence>
<sequence>MTISPSDREQAAAGNPAPKISAEPPAPGGSGTPAAPPVPTGNPGKAKREGMAKAAGDGAPSTPAGSPGKVKPSGLLPPAKPGPRKVPAPRPRAGSAPPAGLIPVVPLPRPNKAARSVLRKLVQGEAPPTAPMNIVDRLAGSPYANFTIQVGKAEESARKTIDFALRLAETMFRYGAGALEVETSIIAVTAALGLRNIEVDITNQSVVINYAPRDAVPITLLRVVRSWTNNYAGLVEVHELVTEITSGGVTRDEAYRRLDVIVKKPKPFPRWLVSMAEAVFAAAVVGVIGGTIVGMLVSFVTILLASQVSRVLGKWRVPDFFVTGISSFIVTMVALLCFILHLPLSPSVVVAGGILLMLPSGRLVSAVQDAINGFPVTAAGRFLSAFLTFGAIVAGIAVALVASVVFGGDRLDVAETISGSLPLYWVLALVAVATVAICIAEQTAIKLLLPTMGVALVGYLVYYAGMELGLGGRFAPAVAAVVIGMLARIIALRLGAPQLVVAVPSIIFLLVGLSIFRAMFVMTLTPDDSVTGAVGIFNALVIILAVAAGVVLGDNLARPFTRSLNGPRDRRRNRRR</sequence>
<keyword evidence="5 8" id="KW-0472">Membrane</keyword>
<evidence type="ECO:0000256" key="6">
    <source>
        <dbReference type="ARBA" id="ARBA00034125"/>
    </source>
</evidence>
<evidence type="ECO:0000256" key="3">
    <source>
        <dbReference type="ARBA" id="ARBA00022692"/>
    </source>
</evidence>
<feature type="transmembrane region" description="Helical" evidence="8">
    <location>
        <begin position="447"/>
        <end position="464"/>
    </location>
</feature>
<evidence type="ECO:0000259" key="9">
    <source>
        <dbReference type="Pfam" id="PF06738"/>
    </source>
</evidence>
<dbReference type="Proteomes" id="UP000711614">
    <property type="component" value="Unassembled WGS sequence"/>
</dbReference>
<feature type="transmembrane region" description="Helical" evidence="8">
    <location>
        <begin position="379"/>
        <end position="402"/>
    </location>
</feature>
<feature type="transmembrane region" description="Helical" evidence="8">
    <location>
        <begin position="532"/>
        <end position="552"/>
    </location>
</feature>
<evidence type="ECO:0000256" key="5">
    <source>
        <dbReference type="ARBA" id="ARBA00023136"/>
    </source>
</evidence>
<reference evidence="11 12" key="1">
    <citation type="submission" date="2021-03" db="EMBL/GenBank/DDBJ databases">
        <title>Sequencing the genomes of 1000 actinobacteria strains.</title>
        <authorList>
            <person name="Klenk H.-P."/>
        </authorList>
    </citation>
    <scope>NUCLEOTIDE SEQUENCE [LARGE SCALE GENOMIC DNA]</scope>
    <source>
        <strain evidence="11 12">DSM 16005</strain>
    </source>
</reference>
<organism evidence="11 12">
    <name type="scientific">Arthrobacter stackebrandtii</name>
    <dbReference type="NCBI Taxonomy" id="272161"/>
    <lineage>
        <taxon>Bacteria</taxon>
        <taxon>Bacillati</taxon>
        <taxon>Actinomycetota</taxon>
        <taxon>Actinomycetes</taxon>
        <taxon>Micrococcales</taxon>
        <taxon>Micrococcaceae</taxon>
        <taxon>Arthrobacter</taxon>
    </lineage>
</organism>
<keyword evidence="4 8" id="KW-1133">Transmembrane helix</keyword>
<proteinExistence type="inferred from homology"/>
<keyword evidence="12" id="KW-1185">Reference proteome</keyword>
<comment type="caution">
    <text evidence="11">The sequence shown here is derived from an EMBL/GenBank/DDBJ whole genome shotgun (WGS) entry which is preliminary data.</text>
</comment>
<evidence type="ECO:0000313" key="12">
    <source>
        <dbReference type="Proteomes" id="UP000711614"/>
    </source>
</evidence>
<dbReference type="EMBL" id="JAGIOI010000001">
    <property type="protein sequence ID" value="MBP2411933.1"/>
    <property type="molecule type" value="Genomic_DNA"/>
</dbReference>
<evidence type="ECO:0000256" key="8">
    <source>
        <dbReference type="SAM" id="Phobius"/>
    </source>
</evidence>
<feature type="transmembrane region" description="Helical" evidence="8">
    <location>
        <begin position="317"/>
        <end position="342"/>
    </location>
</feature>
<evidence type="ECO:0000256" key="2">
    <source>
        <dbReference type="ARBA" id="ARBA00022475"/>
    </source>
</evidence>
<feature type="compositionally biased region" description="Pro residues" evidence="7">
    <location>
        <begin position="78"/>
        <end position="90"/>
    </location>
</feature>
<comment type="subcellular location">
    <subcellularLocation>
        <location evidence="1">Cell membrane</location>
        <topology evidence="1">Multi-pass membrane protein</topology>
    </subcellularLocation>
</comment>
<feature type="transmembrane region" description="Helical" evidence="8">
    <location>
        <begin position="278"/>
        <end position="305"/>
    </location>
</feature>
<evidence type="ECO:0000256" key="1">
    <source>
        <dbReference type="ARBA" id="ARBA00004651"/>
    </source>
</evidence>
<feature type="compositionally biased region" description="Basic and acidic residues" evidence="7">
    <location>
        <begin position="1"/>
        <end position="10"/>
    </location>
</feature>
<feature type="transmembrane region" description="Helical" evidence="8">
    <location>
        <begin position="470"/>
        <end position="487"/>
    </location>
</feature>
<dbReference type="PANTHER" id="PTHR34390">
    <property type="entry name" value="UPF0442 PROTEIN YJJB-RELATED"/>
    <property type="match status" value="1"/>
</dbReference>
<feature type="transmembrane region" description="Helical" evidence="8">
    <location>
        <begin position="499"/>
        <end position="520"/>
    </location>
</feature>
<feature type="region of interest" description="Disordered" evidence="7">
    <location>
        <begin position="1"/>
        <end position="107"/>
    </location>
</feature>
<evidence type="ECO:0000259" key="10">
    <source>
        <dbReference type="Pfam" id="PF12821"/>
    </source>
</evidence>